<comment type="caution">
    <text evidence="1">The sequence shown here is derived from an EMBL/GenBank/DDBJ whole genome shotgun (WGS) entry which is preliminary data.</text>
</comment>
<reference evidence="2" key="1">
    <citation type="submission" date="2014-03" db="EMBL/GenBank/DDBJ databases">
        <title>The Genome Sequence of Puccinia striiformis f. sp. tritici PST-78.</title>
        <authorList>
            <consortium name="The Broad Institute Genome Sequencing Platform"/>
            <person name="Cuomo C."/>
            <person name="Hulbert S."/>
            <person name="Chen X."/>
            <person name="Walker B."/>
            <person name="Young S.K."/>
            <person name="Zeng Q."/>
            <person name="Gargeya S."/>
            <person name="Fitzgerald M."/>
            <person name="Haas B."/>
            <person name="Abouelleil A."/>
            <person name="Alvarado L."/>
            <person name="Arachchi H.M."/>
            <person name="Berlin A.M."/>
            <person name="Chapman S.B."/>
            <person name="Goldberg J."/>
            <person name="Griggs A."/>
            <person name="Gujja S."/>
            <person name="Hansen M."/>
            <person name="Howarth C."/>
            <person name="Imamovic A."/>
            <person name="Larimer J."/>
            <person name="McCowan C."/>
            <person name="Montmayeur A."/>
            <person name="Murphy C."/>
            <person name="Neiman D."/>
            <person name="Pearson M."/>
            <person name="Priest M."/>
            <person name="Roberts A."/>
            <person name="Saif S."/>
            <person name="Shea T."/>
            <person name="Sisk P."/>
            <person name="Sykes S."/>
            <person name="Wortman J."/>
            <person name="Nusbaum C."/>
            <person name="Birren B."/>
        </authorList>
    </citation>
    <scope>NUCLEOTIDE SEQUENCE [LARGE SCALE GENOMIC DNA]</scope>
    <source>
        <strain evidence="2">race PST-78</strain>
    </source>
</reference>
<evidence type="ECO:0000313" key="2">
    <source>
        <dbReference type="Proteomes" id="UP000054564"/>
    </source>
</evidence>
<gene>
    <name evidence="1" type="ORF">PSTG_03345</name>
</gene>
<name>A0A0L0VWN5_9BASI</name>
<organism evidence="1 2">
    <name type="scientific">Puccinia striiformis f. sp. tritici PST-78</name>
    <dbReference type="NCBI Taxonomy" id="1165861"/>
    <lineage>
        <taxon>Eukaryota</taxon>
        <taxon>Fungi</taxon>
        <taxon>Dikarya</taxon>
        <taxon>Basidiomycota</taxon>
        <taxon>Pucciniomycotina</taxon>
        <taxon>Pucciniomycetes</taxon>
        <taxon>Pucciniales</taxon>
        <taxon>Pucciniaceae</taxon>
        <taxon>Puccinia</taxon>
    </lineage>
</organism>
<sequence>MIFLNSPARLLICRSNFKFKPLFSKMMSSSYHHHTLKTLTEIGVKVEWKDEYQLSAPISTTTNNHADQKKTIEYLVRLADQGKSIAEAHLMGSLLAGPDNETDDSVDIPLLLGKPDSTATPGVDWVLSTLGIDNHQLIIRESVKTTDNLTPEKQQPWVLSRLPTENATSIQSDKTELESLITNLKPRLSVEVITDDHPNKSICILVGLVPQSDGVWGGLISYRIST</sequence>
<dbReference type="Proteomes" id="UP000054564">
    <property type="component" value="Unassembled WGS sequence"/>
</dbReference>
<proteinExistence type="predicted"/>
<accession>A0A0L0VWN5</accession>
<dbReference type="OrthoDB" id="2499587at2759"/>
<dbReference type="AlphaFoldDB" id="A0A0L0VWN5"/>
<evidence type="ECO:0000313" key="1">
    <source>
        <dbReference type="EMBL" id="KNF03405.1"/>
    </source>
</evidence>
<keyword evidence="2" id="KW-1185">Reference proteome</keyword>
<dbReference type="EMBL" id="AJIL01000017">
    <property type="protein sequence ID" value="KNF03405.1"/>
    <property type="molecule type" value="Genomic_DNA"/>
</dbReference>
<protein>
    <submittedName>
        <fullName evidence="1">Uncharacterized protein</fullName>
    </submittedName>
</protein>